<dbReference type="Proteomes" id="UP000886520">
    <property type="component" value="Chromosome 14"/>
</dbReference>
<dbReference type="EMBL" id="JABFUD020000014">
    <property type="protein sequence ID" value="KAI5070755.1"/>
    <property type="molecule type" value="Genomic_DNA"/>
</dbReference>
<evidence type="ECO:0000256" key="1">
    <source>
        <dbReference type="ARBA" id="ARBA00007129"/>
    </source>
</evidence>
<protein>
    <recommendedName>
        <fullName evidence="2">Tubby C-terminal domain-containing protein</fullName>
    </recommendedName>
</protein>
<reference evidence="3" key="1">
    <citation type="submission" date="2021-01" db="EMBL/GenBank/DDBJ databases">
        <title>Adiantum capillus-veneris genome.</title>
        <authorList>
            <person name="Fang Y."/>
            <person name="Liao Q."/>
        </authorList>
    </citation>
    <scope>NUCLEOTIDE SEQUENCE</scope>
    <source>
        <strain evidence="3">H3</strain>
        <tissue evidence="3">Leaf</tissue>
    </source>
</reference>
<dbReference type="AlphaFoldDB" id="A0A9D4UMP5"/>
<dbReference type="InterPro" id="IPR025659">
    <property type="entry name" value="Tubby-like_C"/>
</dbReference>
<keyword evidence="4" id="KW-1185">Reference proteome</keyword>
<gene>
    <name evidence="3" type="ORF">GOP47_0015098</name>
</gene>
<feature type="domain" description="Tubby C-terminal" evidence="2">
    <location>
        <begin position="90"/>
        <end position="418"/>
    </location>
</feature>
<dbReference type="Gene3D" id="3.20.90.10">
    <property type="entry name" value="Tubby Protein, Chain A"/>
    <property type="match status" value="1"/>
</dbReference>
<evidence type="ECO:0000313" key="3">
    <source>
        <dbReference type="EMBL" id="KAI5070755.1"/>
    </source>
</evidence>
<comment type="similarity">
    <text evidence="1">Belongs to the TUB family.</text>
</comment>
<evidence type="ECO:0000259" key="2">
    <source>
        <dbReference type="Pfam" id="PF01167"/>
    </source>
</evidence>
<dbReference type="InterPro" id="IPR000007">
    <property type="entry name" value="Tubby_C"/>
</dbReference>
<dbReference type="PANTHER" id="PTHR16517">
    <property type="entry name" value="TUBBY-RELATED"/>
    <property type="match status" value="1"/>
</dbReference>
<dbReference type="SUPFAM" id="SSF54518">
    <property type="entry name" value="Tubby C-terminal domain-like"/>
    <property type="match status" value="1"/>
</dbReference>
<dbReference type="OrthoDB" id="8775810at2759"/>
<organism evidence="3 4">
    <name type="scientific">Adiantum capillus-veneris</name>
    <name type="common">Maidenhair fern</name>
    <dbReference type="NCBI Taxonomy" id="13818"/>
    <lineage>
        <taxon>Eukaryota</taxon>
        <taxon>Viridiplantae</taxon>
        <taxon>Streptophyta</taxon>
        <taxon>Embryophyta</taxon>
        <taxon>Tracheophyta</taxon>
        <taxon>Polypodiopsida</taxon>
        <taxon>Polypodiidae</taxon>
        <taxon>Polypodiales</taxon>
        <taxon>Pteridineae</taxon>
        <taxon>Pteridaceae</taxon>
        <taxon>Vittarioideae</taxon>
        <taxon>Adiantum</taxon>
    </lineage>
</organism>
<accession>A0A9D4UMP5</accession>
<dbReference type="PANTHER" id="PTHR16517:SF148">
    <property type="entry name" value="TUBBY C-TERMINAL DOMAIN-CONTAINING PROTEIN"/>
    <property type="match status" value="1"/>
</dbReference>
<name>A0A9D4UMP5_ADICA</name>
<dbReference type="PRINTS" id="PR01573">
    <property type="entry name" value="SUPERTUBBY"/>
</dbReference>
<sequence length="424" mass="46961">MSKLELQVARMSSLREESTSGDIYNEWEELCPELFALILKAVQQNAGREAGEARRVVALAGVCRRWRHLIQQSYSSPLAEMGLMQFPFALRQPGPCHQPVHCLLKRRGGSFVLFQQNIGDGGTEKLDFLMAARREWRACGSCFAISASHTNFSKTGHAYMGKLRSDFWSADFSLWEATGNQQKSKRLVLRISFSDCMREGMRQRAMVCELYDCKRPTSSSGQWSHVPQAPAGTCISRRQQPSPSSASSTAAAAEAYTQMITVRYSAAPISLLSCLPAMTAPVLSRSRLAAAPKKQKAAVTFLRSYSSMRRANLSFSEKSNVKAGGRAEVGGEHAMFVMESKAPHWDDQSQCWSLDFHGRSSLPSHYNFQLVRPPTCENPSDTILLQLGKVGRGLYSLDYCHPLSAFQAFSICLSSFATKVGVDP</sequence>
<evidence type="ECO:0000313" key="4">
    <source>
        <dbReference type="Proteomes" id="UP000886520"/>
    </source>
</evidence>
<comment type="caution">
    <text evidence="3">The sequence shown here is derived from an EMBL/GenBank/DDBJ whole genome shotgun (WGS) entry which is preliminary data.</text>
</comment>
<dbReference type="Pfam" id="PF01167">
    <property type="entry name" value="Tub"/>
    <property type="match status" value="1"/>
</dbReference>
<proteinExistence type="inferred from homology"/>